<organism evidence="3 4">
    <name type="scientific">Knipowitschia caucasica</name>
    <name type="common">Caucasian dwarf goby</name>
    <name type="synonym">Pomatoschistus caucasicus</name>
    <dbReference type="NCBI Taxonomy" id="637954"/>
    <lineage>
        <taxon>Eukaryota</taxon>
        <taxon>Metazoa</taxon>
        <taxon>Chordata</taxon>
        <taxon>Craniata</taxon>
        <taxon>Vertebrata</taxon>
        <taxon>Euteleostomi</taxon>
        <taxon>Actinopterygii</taxon>
        <taxon>Neopterygii</taxon>
        <taxon>Teleostei</taxon>
        <taxon>Neoteleostei</taxon>
        <taxon>Acanthomorphata</taxon>
        <taxon>Gobiaria</taxon>
        <taxon>Gobiiformes</taxon>
        <taxon>Gobioidei</taxon>
        <taxon>Gobiidae</taxon>
        <taxon>Gobiinae</taxon>
        <taxon>Knipowitschia</taxon>
    </lineage>
</organism>
<accession>A0AAV2JJY9</accession>
<feature type="coiled-coil region" evidence="1">
    <location>
        <begin position="107"/>
        <end position="148"/>
    </location>
</feature>
<keyword evidence="4" id="KW-1185">Reference proteome</keyword>
<feature type="region of interest" description="Disordered" evidence="2">
    <location>
        <begin position="1"/>
        <end position="20"/>
    </location>
</feature>
<dbReference type="PANTHER" id="PTHR11505">
    <property type="entry name" value="L1 TRANSPOSABLE ELEMENT-RELATED"/>
    <property type="match status" value="1"/>
</dbReference>
<evidence type="ECO:0000256" key="2">
    <source>
        <dbReference type="SAM" id="MobiDB-lite"/>
    </source>
</evidence>
<evidence type="ECO:0000313" key="3">
    <source>
        <dbReference type="EMBL" id="CAL1576686.1"/>
    </source>
</evidence>
<dbReference type="Proteomes" id="UP001497482">
    <property type="component" value="Chromosome 13"/>
</dbReference>
<evidence type="ECO:0000256" key="1">
    <source>
        <dbReference type="SAM" id="Coils"/>
    </source>
</evidence>
<name>A0AAV2JJY9_KNICA</name>
<proteinExistence type="predicted"/>
<dbReference type="EMBL" id="OZ035835">
    <property type="protein sequence ID" value="CAL1576686.1"/>
    <property type="molecule type" value="Genomic_DNA"/>
</dbReference>
<protein>
    <submittedName>
        <fullName evidence="3">Uncharacterized protein</fullName>
    </submittedName>
</protein>
<sequence>MGVTARDNNPSPPPGRQCRKVNVRCHVWERRAVKNVERRRNLHKTNPHVVESKDGEGGEATRASAGSVSSDSTKPCTQEDLIAVSNKITDKIVAVLDMKITEVSNKLDTINAKLDAESLRLDAAEQRIAVTEESVEELEELANAEKKLAPMAGRLDDQEARERRDNLRIYGVKEGFEKGNALSFFETWLPK</sequence>
<dbReference type="AlphaFoldDB" id="A0AAV2JJY9"/>
<feature type="compositionally biased region" description="Polar residues" evidence="2">
    <location>
        <begin position="64"/>
        <end position="75"/>
    </location>
</feature>
<evidence type="ECO:0000313" key="4">
    <source>
        <dbReference type="Proteomes" id="UP001497482"/>
    </source>
</evidence>
<reference evidence="3 4" key="1">
    <citation type="submission" date="2024-04" db="EMBL/GenBank/DDBJ databases">
        <authorList>
            <person name="Waldvogel A.-M."/>
            <person name="Schoenle A."/>
        </authorList>
    </citation>
    <scope>NUCLEOTIDE SEQUENCE [LARGE SCALE GENOMIC DNA]</scope>
</reference>
<keyword evidence="1" id="KW-0175">Coiled coil</keyword>
<gene>
    <name evidence="3" type="ORF">KC01_LOCUS8099</name>
</gene>
<feature type="region of interest" description="Disordered" evidence="2">
    <location>
        <begin position="38"/>
        <end position="75"/>
    </location>
</feature>
<dbReference type="InterPro" id="IPR004244">
    <property type="entry name" value="Transposase_22"/>
</dbReference>